<dbReference type="EMBL" id="BEXB01000005">
    <property type="protein sequence ID" value="GAY75381.1"/>
    <property type="molecule type" value="Genomic_DNA"/>
</dbReference>
<evidence type="ECO:0000313" key="2">
    <source>
        <dbReference type="Proteomes" id="UP000319716"/>
    </source>
</evidence>
<accession>A0A4Y1Z908</accession>
<gene>
    <name evidence="1" type="ORF">NBRC111894_935</name>
</gene>
<proteinExistence type="predicted"/>
<comment type="caution">
    <text evidence="1">The sequence shown here is derived from an EMBL/GenBank/DDBJ whole genome shotgun (WGS) entry which is preliminary data.</text>
</comment>
<evidence type="ECO:0000313" key="1">
    <source>
        <dbReference type="EMBL" id="GAY75381.1"/>
    </source>
</evidence>
<dbReference type="AlphaFoldDB" id="A0A4Y1Z908"/>
<protein>
    <submittedName>
        <fullName evidence="1">Uncharacterized protein</fullName>
    </submittedName>
</protein>
<organism evidence="1 2">
    <name type="scientific">Sporolactobacillus inulinus</name>
    <dbReference type="NCBI Taxonomy" id="2078"/>
    <lineage>
        <taxon>Bacteria</taxon>
        <taxon>Bacillati</taxon>
        <taxon>Bacillota</taxon>
        <taxon>Bacilli</taxon>
        <taxon>Bacillales</taxon>
        <taxon>Sporolactobacillaceae</taxon>
        <taxon>Sporolactobacillus</taxon>
    </lineage>
</organism>
<dbReference type="Proteomes" id="UP000319716">
    <property type="component" value="Unassembled WGS sequence"/>
</dbReference>
<name>A0A4Y1Z908_9BACL</name>
<reference evidence="1 2" key="1">
    <citation type="submission" date="2017-11" db="EMBL/GenBank/DDBJ databases">
        <title>Draft Genome Sequence of Sporolactobacillus inulinus NBRC 111894 Isolated from Koso, a Japanese Sugar-Vegetable Fermented Beverage.</title>
        <authorList>
            <person name="Chiou T.Y."/>
            <person name="Oshima K."/>
            <person name="Suda W."/>
            <person name="Hattori M."/>
            <person name="Takahashi T."/>
        </authorList>
    </citation>
    <scope>NUCLEOTIDE SEQUENCE [LARGE SCALE GENOMIC DNA]</scope>
    <source>
        <strain evidence="1 2">NBRC111894</strain>
    </source>
</reference>
<sequence>MARQAFQRRGSSGWIGENFFVSSLQKIKNWWFNKCAKRNCYDLQIEKGVLYGKEIKSR</sequence>